<dbReference type="OrthoDB" id="6372047at2759"/>
<dbReference type="Proteomes" id="UP000494165">
    <property type="component" value="Unassembled WGS sequence"/>
</dbReference>
<protein>
    <submittedName>
        <fullName evidence="2">Uncharacterized protein</fullName>
    </submittedName>
</protein>
<organism evidence="2 3">
    <name type="scientific">Cloeon dipterum</name>
    <dbReference type="NCBI Taxonomy" id="197152"/>
    <lineage>
        <taxon>Eukaryota</taxon>
        <taxon>Metazoa</taxon>
        <taxon>Ecdysozoa</taxon>
        <taxon>Arthropoda</taxon>
        <taxon>Hexapoda</taxon>
        <taxon>Insecta</taxon>
        <taxon>Pterygota</taxon>
        <taxon>Palaeoptera</taxon>
        <taxon>Ephemeroptera</taxon>
        <taxon>Pisciforma</taxon>
        <taxon>Baetidae</taxon>
        <taxon>Cloeon</taxon>
    </lineage>
</organism>
<evidence type="ECO:0000313" key="2">
    <source>
        <dbReference type="EMBL" id="CAB3382502.1"/>
    </source>
</evidence>
<dbReference type="AlphaFoldDB" id="A0A8S1DWL7"/>
<feature type="compositionally biased region" description="Polar residues" evidence="1">
    <location>
        <begin position="226"/>
        <end position="236"/>
    </location>
</feature>
<name>A0A8S1DWL7_9INSE</name>
<accession>A0A8S1DWL7</accession>
<gene>
    <name evidence="2" type="ORF">CLODIP_2_CD12694</name>
</gene>
<dbReference type="PANTHER" id="PTHR41156:SF1">
    <property type="entry name" value="ZASP-LIKE MOTIF DOMAIN-CONTAINING PROTEIN"/>
    <property type="match status" value="1"/>
</dbReference>
<reference evidence="2 3" key="1">
    <citation type="submission" date="2020-04" db="EMBL/GenBank/DDBJ databases">
        <authorList>
            <person name="Alioto T."/>
            <person name="Alioto T."/>
            <person name="Gomez Garrido J."/>
        </authorList>
    </citation>
    <scope>NUCLEOTIDE SEQUENCE [LARGE SCALE GENOMIC DNA]</scope>
</reference>
<feature type="compositionally biased region" description="Polar residues" evidence="1">
    <location>
        <begin position="1"/>
        <end position="18"/>
    </location>
</feature>
<feature type="compositionally biased region" description="Pro residues" evidence="1">
    <location>
        <begin position="365"/>
        <end position="379"/>
    </location>
</feature>
<feature type="compositionally biased region" description="Low complexity" evidence="1">
    <location>
        <begin position="132"/>
        <end position="145"/>
    </location>
</feature>
<sequence>MTSIRQTTTTMYSSNSAHPTLLDNGSPMDGSLDLLLEDLQSSVSRPGSSVGHNNLTNGHVTTTTTTTKRQQHYGQPHQPEQHVGGIQYLQPMNSTTVVAERASSPHTVSSYKTYQYQYTTSSATPQEVPAPQQQQQHTSSTQYQYRGSSPQQEVPDTRLRQNLNELDSLLVDLHHAQQSTPLEPNELSSSQHVSRVVRTFQQQQYQPPQPQQYQQQPQPYQQPQQADNHTYGTPNTVRRELQYPPSPKLERSSSLNRRGLPGVRAPSPSRQVTTTVKTYTYEIPADNGVNVKPVVGTPIVNTYSYEIPVDQPKPEDTIITYKYAGLPKTRALEPPKEPPVLVDRPINSYSLHYTMQTQQSEPPHKPFPSPAMTPPPSAEPPKRLEELLASFSDTVDSGDMHNEHPVPAAPLEEYLTEVPIAPPSPVRQRKIEPEKPSALQQERMMSKNIAGPPVYYPPGVEMFAKKDEPVRAKMKEGASSSESKSSGGGVAAVPVCLPVCCAMPCVIM</sequence>
<dbReference type="PANTHER" id="PTHR41156">
    <property type="entry name" value="AGAP006184-PA"/>
    <property type="match status" value="1"/>
</dbReference>
<feature type="region of interest" description="Disordered" evidence="1">
    <location>
        <begin position="122"/>
        <end position="156"/>
    </location>
</feature>
<feature type="region of interest" description="Disordered" evidence="1">
    <location>
        <begin position="1"/>
        <end position="26"/>
    </location>
</feature>
<feature type="compositionally biased region" description="Polar residues" evidence="1">
    <location>
        <begin position="146"/>
        <end position="156"/>
    </location>
</feature>
<feature type="region of interest" description="Disordered" evidence="1">
    <location>
        <begin position="43"/>
        <end position="81"/>
    </location>
</feature>
<feature type="region of interest" description="Disordered" evidence="1">
    <location>
        <begin position="422"/>
        <end position="443"/>
    </location>
</feature>
<proteinExistence type="predicted"/>
<feature type="region of interest" description="Disordered" evidence="1">
    <location>
        <begin position="202"/>
        <end position="272"/>
    </location>
</feature>
<feature type="compositionally biased region" description="Low complexity" evidence="1">
    <location>
        <begin position="202"/>
        <end position="225"/>
    </location>
</feature>
<feature type="compositionally biased region" description="Low complexity" evidence="1">
    <location>
        <begin position="477"/>
        <end position="491"/>
    </location>
</feature>
<comment type="caution">
    <text evidence="2">The sequence shown here is derived from an EMBL/GenBank/DDBJ whole genome shotgun (WGS) entry which is preliminary data.</text>
</comment>
<evidence type="ECO:0000256" key="1">
    <source>
        <dbReference type="SAM" id="MobiDB-lite"/>
    </source>
</evidence>
<keyword evidence="3" id="KW-1185">Reference proteome</keyword>
<feature type="region of interest" description="Disordered" evidence="1">
    <location>
        <begin position="471"/>
        <end position="491"/>
    </location>
</feature>
<feature type="region of interest" description="Disordered" evidence="1">
    <location>
        <begin position="355"/>
        <end position="381"/>
    </location>
</feature>
<dbReference type="EMBL" id="CADEPI010000273">
    <property type="protein sequence ID" value="CAB3382502.1"/>
    <property type="molecule type" value="Genomic_DNA"/>
</dbReference>
<feature type="compositionally biased region" description="Polar residues" evidence="1">
    <location>
        <begin position="43"/>
        <end position="60"/>
    </location>
</feature>
<evidence type="ECO:0000313" key="3">
    <source>
        <dbReference type="Proteomes" id="UP000494165"/>
    </source>
</evidence>